<keyword evidence="6" id="KW-1185">Reference proteome</keyword>
<dbReference type="Gene3D" id="3.40.50.11960">
    <property type="match status" value="1"/>
</dbReference>
<keyword evidence="4" id="KW-0160">Chromosomal rearrangement</keyword>
<evidence type="ECO:0000256" key="4">
    <source>
        <dbReference type="ARBA" id="ARBA00022447"/>
    </source>
</evidence>
<proteinExistence type="inferred from homology"/>
<evidence type="ECO:0000256" key="1">
    <source>
        <dbReference type="ARBA" id="ARBA00002976"/>
    </source>
</evidence>
<gene>
    <name evidence="5" type="ORF">RNJ44_02759</name>
</gene>
<name>A0ABR4P072_9SACH</name>
<dbReference type="PANTHER" id="PTHR28043:SF1">
    <property type="entry name" value="INCREASED RECOMBINATION CENTERS PROTEIN 6"/>
    <property type="match status" value="1"/>
</dbReference>
<comment type="function">
    <text evidence="1">Involved in gross chromosomal rearrangements (GCRs) and telomere healing.</text>
</comment>
<evidence type="ECO:0000313" key="5">
    <source>
        <dbReference type="EMBL" id="KAL3234971.1"/>
    </source>
</evidence>
<sequence length="258" mass="29896">MLETTNSPESEFIDVSDVDSYDETKLVPNKVLIVMSGVDKSDKHKILNDIFQVESGESIYKNLTWETKYYRVDYDLYVDECEDILEWLKEISSDEYTELRELLTSIIVVRDFAVKEDDELEEQLKELLKECPQEPLLAGIHIGEPIDITRRNVDYSLRDLSLEICDINDTSKSENNELMGLKRVVEIIDTHSWPDCAMILDTDIQPSSSNKEADLEHLIHKLQEAKLHYEHLVRDADADQDEALEYAQQIAEEIAREL</sequence>
<dbReference type="InterPro" id="IPR034627">
    <property type="entry name" value="Irc6"/>
</dbReference>
<comment type="caution">
    <text evidence="5">The sequence shown here is derived from an EMBL/GenBank/DDBJ whole genome shotgun (WGS) entry which is preliminary data.</text>
</comment>
<protein>
    <recommendedName>
        <fullName evidence="3">Increased recombination centers protein 6</fullName>
    </recommendedName>
</protein>
<evidence type="ECO:0000313" key="6">
    <source>
        <dbReference type="Proteomes" id="UP001623330"/>
    </source>
</evidence>
<evidence type="ECO:0000256" key="3">
    <source>
        <dbReference type="ARBA" id="ARBA00015902"/>
    </source>
</evidence>
<organism evidence="5 6">
    <name type="scientific">Nakaseomyces bracarensis</name>
    <dbReference type="NCBI Taxonomy" id="273131"/>
    <lineage>
        <taxon>Eukaryota</taxon>
        <taxon>Fungi</taxon>
        <taxon>Dikarya</taxon>
        <taxon>Ascomycota</taxon>
        <taxon>Saccharomycotina</taxon>
        <taxon>Saccharomycetes</taxon>
        <taxon>Saccharomycetales</taxon>
        <taxon>Saccharomycetaceae</taxon>
        <taxon>Nakaseomyces</taxon>
    </lineage>
</organism>
<dbReference type="PANTHER" id="PTHR28043">
    <property type="entry name" value="INCREASED RECOMBINATION CENTERS PROTEIN 6"/>
    <property type="match status" value="1"/>
</dbReference>
<reference evidence="5 6" key="1">
    <citation type="submission" date="2024-05" db="EMBL/GenBank/DDBJ databases">
        <title>Long read based assembly of the Candida bracarensis genome reveals expanded adhesin content.</title>
        <authorList>
            <person name="Marcet-Houben M."/>
            <person name="Ksiezopolska E."/>
            <person name="Gabaldon T."/>
        </authorList>
    </citation>
    <scope>NUCLEOTIDE SEQUENCE [LARGE SCALE GENOMIC DNA]</scope>
    <source>
        <strain evidence="5 6">CBM6</strain>
    </source>
</reference>
<dbReference type="Proteomes" id="UP001623330">
    <property type="component" value="Unassembled WGS sequence"/>
</dbReference>
<evidence type="ECO:0000256" key="2">
    <source>
        <dbReference type="ARBA" id="ARBA00007973"/>
    </source>
</evidence>
<comment type="similarity">
    <text evidence="2">Belongs to the IRC6 family.</text>
</comment>
<accession>A0ABR4P072</accession>
<dbReference type="EMBL" id="JBEVYD010000002">
    <property type="protein sequence ID" value="KAL3234971.1"/>
    <property type="molecule type" value="Genomic_DNA"/>
</dbReference>